<evidence type="ECO:0000313" key="2">
    <source>
        <dbReference type="Proteomes" id="UP000095347"/>
    </source>
</evidence>
<organism evidence="1 2">
    <name type="scientific">Magnetovibrio blakemorei</name>
    <dbReference type="NCBI Taxonomy" id="28181"/>
    <lineage>
        <taxon>Bacteria</taxon>
        <taxon>Pseudomonadati</taxon>
        <taxon>Pseudomonadota</taxon>
        <taxon>Alphaproteobacteria</taxon>
        <taxon>Rhodospirillales</taxon>
        <taxon>Magnetovibrionaceae</taxon>
        <taxon>Magnetovibrio</taxon>
    </lineage>
</organism>
<keyword evidence="2" id="KW-1185">Reference proteome</keyword>
<dbReference type="EMBL" id="MCGG01000029">
    <property type="protein sequence ID" value="OEJ66708.1"/>
    <property type="molecule type" value="Genomic_DNA"/>
</dbReference>
<dbReference type="RefSeq" id="WP_069958228.1">
    <property type="nucleotide sequence ID" value="NZ_MCGG01000029.1"/>
</dbReference>
<proteinExistence type="predicted"/>
<accession>A0A1E5Q6Z1</accession>
<reference evidence="2" key="1">
    <citation type="submission" date="2016-07" db="EMBL/GenBank/DDBJ databases">
        <authorList>
            <person name="Florea S."/>
            <person name="Webb J.S."/>
            <person name="Jaromczyk J."/>
            <person name="Schardl C.L."/>
        </authorList>
    </citation>
    <scope>NUCLEOTIDE SEQUENCE [LARGE SCALE GENOMIC DNA]</scope>
    <source>
        <strain evidence="2">MV-1</strain>
    </source>
</reference>
<dbReference type="STRING" id="28181.BEN30_11550"/>
<evidence type="ECO:0000313" key="1">
    <source>
        <dbReference type="EMBL" id="OEJ66708.1"/>
    </source>
</evidence>
<gene>
    <name evidence="1" type="ORF">BEN30_11550</name>
</gene>
<name>A0A1E5Q6Z1_9PROT</name>
<dbReference type="Proteomes" id="UP000095347">
    <property type="component" value="Unassembled WGS sequence"/>
</dbReference>
<sequence>MPHHQKALSAKETCTLELRFTVWQFVRLMVHLEDSGSLAPPQADLLKVWGDIWQPLDAELAQLSEQDMDAYSDMMMDQDVVIEDATPAQAQAAHKSIVEIMAIMDKAIEAGGEPDHVQDLKFERRELRQLSRKLAYMD</sequence>
<dbReference type="OrthoDB" id="7361929at2"/>
<protein>
    <submittedName>
        <fullName evidence="1">Uncharacterized protein</fullName>
    </submittedName>
</protein>
<comment type="caution">
    <text evidence="1">The sequence shown here is derived from an EMBL/GenBank/DDBJ whole genome shotgun (WGS) entry which is preliminary data.</text>
</comment>
<dbReference type="AlphaFoldDB" id="A0A1E5Q6Z1"/>